<gene>
    <name evidence="7" type="ORF">MICPUCDRAFT_45955</name>
</gene>
<comment type="subunit">
    <text evidence="4">Component of the eukaryotic translation initiation factor 3 (eIF-3) complex.</text>
</comment>
<evidence type="ECO:0000256" key="4">
    <source>
        <dbReference type="HAMAP-Rule" id="MF_03005"/>
    </source>
</evidence>
<protein>
    <recommendedName>
        <fullName evidence="4">Eukaryotic translation initiation factor 3 subunit F</fullName>
        <shortName evidence="4">eIF3f</shortName>
    </recommendedName>
    <alternativeName>
        <fullName evidence="4">eIF-3-epsilon</fullName>
    </alternativeName>
</protein>
<dbReference type="GO" id="GO:0001732">
    <property type="term" value="P:formation of cytoplasmic translation initiation complex"/>
    <property type="evidence" value="ECO:0007669"/>
    <property type="project" value="UniProtKB-UniRule"/>
</dbReference>
<feature type="compositionally biased region" description="Low complexity" evidence="5">
    <location>
        <begin position="184"/>
        <end position="199"/>
    </location>
</feature>
<sequence length="334" mass="35003">MVAFLPVAGAGKVAGARVHPVVVFNACDSFVRRAEAQDRVIGTLLGSVGVDGVVDVRNCYAVPHNEQNDTVYVDVEFHRAMIELHQKVNPSEKIVGWYSTGDGVVPTDALIHEFYSHECQNPVHVTLDVGFNDRAKLMRAWTGSSIAIGAQAKSAADAAGDKAAAAAAIAEKKETAPGEDGDDAAATGPGDDASASAAKPPAAIHFQEINLTNVFDEAERVGVARLCAPSSDASTSDDVSGADGLQKTVAKLSGMLDDAAKHVAAVCDGKAPADAEIGRHLSDALSAVPRLTKEQFEKLFGDSVADVLLTRYLANITKMQLMLAEKLQTTSLLV</sequence>
<accession>C1N6M1</accession>
<evidence type="ECO:0000256" key="1">
    <source>
        <dbReference type="ARBA" id="ARBA00022490"/>
    </source>
</evidence>
<dbReference type="Proteomes" id="UP000001876">
    <property type="component" value="Unassembled WGS sequence"/>
</dbReference>
<dbReference type="GO" id="GO:0033290">
    <property type="term" value="C:eukaryotic 48S preinitiation complex"/>
    <property type="evidence" value="ECO:0007669"/>
    <property type="project" value="UniProtKB-UniRule"/>
</dbReference>
<comment type="function">
    <text evidence="4">Component of the eukaryotic translation initiation factor 3 (eIF-3) complex, which is involved in protein synthesis of a specialized repertoire of mRNAs and, together with other initiation factors, stimulates binding of mRNA and methionyl-tRNAi to the 40S ribosome. The eIF-3 complex specifically targets and initiates translation of a subset of mRNAs involved in cell proliferation.</text>
</comment>
<dbReference type="GO" id="GO:0031369">
    <property type="term" value="F:translation initiation factor binding"/>
    <property type="evidence" value="ECO:0007669"/>
    <property type="project" value="InterPro"/>
</dbReference>
<dbReference type="InterPro" id="IPR027531">
    <property type="entry name" value="eIF3f"/>
</dbReference>
<dbReference type="InterPro" id="IPR024969">
    <property type="entry name" value="EIF3F/CSN6-like_C"/>
</dbReference>
<dbReference type="KEGG" id="mpp:MICPUCDRAFT_45955"/>
<dbReference type="eggNOG" id="KOG2975">
    <property type="taxonomic scope" value="Eukaryota"/>
</dbReference>
<evidence type="ECO:0000256" key="2">
    <source>
        <dbReference type="ARBA" id="ARBA00022540"/>
    </source>
</evidence>
<dbReference type="GO" id="GO:0016282">
    <property type="term" value="C:eukaryotic 43S preinitiation complex"/>
    <property type="evidence" value="ECO:0007669"/>
    <property type="project" value="UniProtKB-UniRule"/>
</dbReference>
<dbReference type="PROSITE" id="PS50249">
    <property type="entry name" value="MPN"/>
    <property type="match status" value="1"/>
</dbReference>
<dbReference type="GeneID" id="9689017"/>
<dbReference type="Pfam" id="PF13012">
    <property type="entry name" value="MitMem_reg"/>
    <property type="match status" value="1"/>
</dbReference>
<dbReference type="GO" id="GO:0071541">
    <property type="term" value="C:eukaryotic translation initiation factor 3 complex, eIF3m"/>
    <property type="evidence" value="ECO:0007669"/>
    <property type="project" value="TreeGrafter"/>
</dbReference>
<reference evidence="7 8" key="1">
    <citation type="journal article" date="2009" name="Science">
        <title>Green evolution and dynamic adaptations revealed by genomes of the marine picoeukaryotes Micromonas.</title>
        <authorList>
            <person name="Worden A.Z."/>
            <person name="Lee J.H."/>
            <person name="Mock T."/>
            <person name="Rouze P."/>
            <person name="Simmons M.P."/>
            <person name="Aerts A.L."/>
            <person name="Allen A.E."/>
            <person name="Cuvelier M.L."/>
            <person name="Derelle E."/>
            <person name="Everett M.V."/>
            <person name="Foulon E."/>
            <person name="Grimwood J."/>
            <person name="Gundlach H."/>
            <person name="Henrissat B."/>
            <person name="Napoli C."/>
            <person name="McDonald S.M."/>
            <person name="Parker M.S."/>
            <person name="Rombauts S."/>
            <person name="Salamov A."/>
            <person name="Von Dassow P."/>
            <person name="Badger J.H."/>
            <person name="Coutinho P.M."/>
            <person name="Demir E."/>
            <person name="Dubchak I."/>
            <person name="Gentemann C."/>
            <person name="Eikrem W."/>
            <person name="Gready J.E."/>
            <person name="John U."/>
            <person name="Lanier W."/>
            <person name="Lindquist E.A."/>
            <person name="Lucas S."/>
            <person name="Mayer K.F."/>
            <person name="Moreau H."/>
            <person name="Not F."/>
            <person name="Otillar R."/>
            <person name="Panaud O."/>
            <person name="Pangilinan J."/>
            <person name="Paulsen I."/>
            <person name="Piegu B."/>
            <person name="Poliakov A."/>
            <person name="Robbens S."/>
            <person name="Schmutz J."/>
            <person name="Toulza E."/>
            <person name="Wyss T."/>
            <person name="Zelensky A."/>
            <person name="Zhou K."/>
            <person name="Armbrust E.V."/>
            <person name="Bhattacharya D."/>
            <person name="Goodenough U.W."/>
            <person name="Van de Peer Y."/>
            <person name="Grigoriev I.V."/>
        </authorList>
    </citation>
    <scope>NUCLEOTIDE SEQUENCE [LARGE SCALE GENOMIC DNA]</scope>
    <source>
        <strain evidence="7 8">CCMP1545</strain>
    </source>
</reference>
<dbReference type="PANTHER" id="PTHR10540:SF6">
    <property type="entry name" value="EUKARYOTIC TRANSLATION INITIATION FACTOR 3 SUBUNIT F"/>
    <property type="match status" value="1"/>
</dbReference>
<dbReference type="InterPro" id="IPR000555">
    <property type="entry name" value="JAMM/MPN+_dom"/>
</dbReference>
<keyword evidence="2 4" id="KW-0396">Initiation factor</keyword>
<evidence type="ECO:0000259" key="6">
    <source>
        <dbReference type="PROSITE" id="PS50249"/>
    </source>
</evidence>
<dbReference type="RefSeq" id="XP_003063576.1">
    <property type="nucleotide sequence ID" value="XM_003063530.1"/>
</dbReference>
<feature type="region of interest" description="Disordered" evidence="5">
    <location>
        <begin position="170"/>
        <end position="199"/>
    </location>
</feature>
<dbReference type="SMART" id="SM00232">
    <property type="entry name" value="JAB_MPN"/>
    <property type="match status" value="1"/>
</dbReference>
<feature type="domain" description="MPN" evidence="6">
    <location>
        <begin position="16"/>
        <end position="147"/>
    </location>
</feature>
<dbReference type="STRING" id="564608.C1N6M1"/>
<dbReference type="OrthoDB" id="25498at2759"/>
<keyword evidence="8" id="KW-1185">Reference proteome</keyword>
<organism evidence="8">
    <name type="scientific">Micromonas pusilla (strain CCMP1545)</name>
    <name type="common">Picoplanktonic green alga</name>
    <dbReference type="NCBI Taxonomy" id="564608"/>
    <lineage>
        <taxon>Eukaryota</taxon>
        <taxon>Viridiplantae</taxon>
        <taxon>Chlorophyta</taxon>
        <taxon>Mamiellophyceae</taxon>
        <taxon>Mamiellales</taxon>
        <taxon>Mamiellaceae</taxon>
        <taxon>Micromonas</taxon>
    </lineage>
</organism>
<evidence type="ECO:0000256" key="5">
    <source>
        <dbReference type="SAM" id="MobiDB-lite"/>
    </source>
</evidence>
<comment type="similarity">
    <text evidence="4">Belongs to the eIF-3 subunit F family.</text>
</comment>
<dbReference type="InterPro" id="IPR037518">
    <property type="entry name" value="MPN"/>
</dbReference>
<keyword evidence="3 4" id="KW-0648">Protein biosynthesis</keyword>
<dbReference type="AlphaFoldDB" id="C1N6M1"/>
<evidence type="ECO:0000313" key="8">
    <source>
        <dbReference type="Proteomes" id="UP000001876"/>
    </source>
</evidence>
<dbReference type="HAMAP" id="MF_03005">
    <property type="entry name" value="eIF3f"/>
    <property type="match status" value="1"/>
</dbReference>
<dbReference type="Pfam" id="PF01398">
    <property type="entry name" value="JAB"/>
    <property type="match status" value="1"/>
</dbReference>
<dbReference type="OMA" id="EYFVHFH"/>
<proteinExistence type="inferred from homology"/>
<evidence type="ECO:0000256" key="3">
    <source>
        <dbReference type="ARBA" id="ARBA00022917"/>
    </source>
</evidence>
<comment type="subcellular location">
    <subcellularLocation>
        <location evidence="4">Cytoplasm</location>
    </subcellularLocation>
</comment>
<dbReference type="EMBL" id="GG663749">
    <property type="protein sequence ID" value="EEH51949.1"/>
    <property type="molecule type" value="Genomic_DNA"/>
</dbReference>
<keyword evidence="1 4" id="KW-0963">Cytoplasm</keyword>
<evidence type="ECO:0000313" key="7">
    <source>
        <dbReference type="EMBL" id="EEH51949.1"/>
    </source>
</evidence>
<dbReference type="GO" id="GO:0008237">
    <property type="term" value="F:metallopeptidase activity"/>
    <property type="evidence" value="ECO:0007669"/>
    <property type="project" value="InterPro"/>
</dbReference>
<dbReference type="Gene3D" id="3.40.140.10">
    <property type="entry name" value="Cytidine Deaminase, domain 2"/>
    <property type="match status" value="1"/>
</dbReference>
<name>C1N6M1_MICPC</name>
<dbReference type="PANTHER" id="PTHR10540">
    <property type="entry name" value="EUKARYOTIC TRANSLATION INITIATION FACTOR 3 SUBUNIT F-RELATED"/>
    <property type="match status" value="1"/>
</dbReference>
<dbReference type="GO" id="GO:0003743">
    <property type="term" value="F:translation initiation factor activity"/>
    <property type="evidence" value="ECO:0007669"/>
    <property type="project" value="UniProtKB-UniRule"/>
</dbReference>
<dbReference type="CDD" id="cd08064">
    <property type="entry name" value="MPN_eIF3f"/>
    <property type="match status" value="1"/>
</dbReference>